<reference evidence="1 2" key="1">
    <citation type="submission" date="2015-12" db="EMBL/GenBank/DDBJ databases">
        <title>Genome sequence of Aneurinibacillus soli.</title>
        <authorList>
            <person name="Lee J.S."/>
            <person name="Lee K.C."/>
            <person name="Kim K.K."/>
            <person name="Lee B.W."/>
        </authorList>
    </citation>
    <scope>NUCLEOTIDE SEQUENCE [LARGE SCALE GENOMIC DNA]</scope>
    <source>
        <strain evidence="1 2">CB4</strain>
    </source>
</reference>
<dbReference type="SUPFAM" id="SSF56112">
    <property type="entry name" value="Protein kinase-like (PK-like)"/>
    <property type="match status" value="1"/>
</dbReference>
<organism evidence="1 2">
    <name type="scientific">Aneurinibacillus soli</name>
    <dbReference type="NCBI Taxonomy" id="1500254"/>
    <lineage>
        <taxon>Bacteria</taxon>
        <taxon>Bacillati</taxon>
        <taxon>Bacillota</taxon>
        <taxon>Bacilli</taxon>
        <taxon>Bacillales</taxon>
        <taxon>Paenibacillaceae</taxon>
        <taxon>Aneurinibacillus group</taxon>
        <taxon>Aneurinibacillus</taxon>
    </lineage>
</organism>
<accession>A0A0U5BJD5</accession>
<sequence>MYRSEGIVPLSSKEEILNNWQKFRWGDKLTSVFGNTVTLVDHQIETLKDSRKKTSIWKLVVTDGIESIPVVLKIFKLPLKENQMVEINMYQRAYTLLQEFMPQMYWIENVNKEEIWLFTQYVKPLRGQIKLVPKHLEQIIPTVANFHALTFENRFLQHAHVFDSWLPRYDSKLITLERSKHIEKTKEYLDKAMKEPGLREMVEPSYNVIHKILQKGPIFFPEIMEAGQSLIHGDLHIHNVCCTNVNEQQAWPIQLIDWESVKYAPVWYDLVVLVELLIDFRKDWHKKAEDIRSHCVHLYSKEMQSKGIVFHEDPLNLLKMTYLQRVLEKRLLNHLRRVLNGEKSALLGRYLEKIVLWGKELGLL</sequence>
<dbReference type="GO" id="GO:0016740">
    <property type="term" value="F:transferase activity"/>
    <property type="evidence" value="ECO:0007669"/>
    <property type="project" value="UniProtKB-KW"/>
</dbReference>
<dbReference type="KEGG" id="asoc:CB4_02476"/>
<dbReference type="InterPro" id="IPR011009">
    <property type="entry name" value="Kinase-like_dom_sf"/>
</dbReference>
<evidence type="ECO:0000313" key="2">
    <source>
        <dbReference type="Proteomes" id="UP000217696"/>
    </source>
</evidence>
<dbReference type="AlphaFoldDB" id="A0A0U5BJD5"/>
<dbReference type="Pfam" id="PF01636">
    <property type="entry name" value="APH"/>
    <property type="match status" value="1"/>
</dbReference>
<dbReference type="Gene3D" id="3.90.1200.10">
    <property type="match status" value="1"/>
</dbReference>
<protein>
    <submittedName>
        <fullName evidence="1">Phosphotransferase enzyme family protein</fullName>
    </submittedName>
</protein>
<keyword evidence="1" id="KW-0808">Transferase</keyword>
<keyword evidence="2" id="KW-1185">Reference proteome</keyword>
<name>A0A0U5BJD5_9BACL</name>
<dbReference type="EMBL" id="AP017312">
    <property type="protein sequence ID" value="BAU28302.1"/>
    <property type="molecule type" value="Genomic_DNA"/>
</dbReference>
<dbReference type="Proteomes" id="UP000217696">
    <property type="component" value="Chromosome"/>
</dbReference>
<dbReference type="OrthoDB" id="2548845at2"/>
<gene>
    <name evidence="1" type="ORF">CB4_02476</name>
</gene>
<proteinExistence type="predicted"/>
<evidence type="ECO:0000313" key="1">
    <source>
        <dbReference type="EMBL" id="BAU28302.1"/>
    </source>
</evidence>
<dbReference type="InterPro" id="IPR002575">
    <property type="entry name" value="Aminoglycoside_PTrfase"/>
</dbReference>